<evidence type="ECO:0000256" key="1">
    <source>
        <dbReference type="SAM" id="MobiDB-lite"/>
    </source>
</evidence>
<evidence type="ECO:0000313" key="3">
    <source>
        <dbReference type="Proteomes" id="UP001595851"/>
    </source>
</evidence>
<accession>A0ABV8G573</accession>
<reference evidence="3" key="1">
    <citation type="journal article" date="2019" name="Int. J. Syst. Evol. Microbiol.">
        <title>The Global Catalogue of Microorganisms (GCM) 10K type strain sequencing project: providing services to taxonomists for standard genome sequencing and annotation.</title>
        <authorList>
            <consortium name="The Broad Institute Genomics Platform"/>
            <consortium name="The Broad Institute Genome Sequencing Center for Infectious Disease"/>
            <person name="Wu L."/>
            <person name="Ma J."/>
        </authorList>
    </citation>
    <scope>NUCLEOTIDE SEQUENCE [LARGE SCALE GENOMIC DNA]</scope>
    <source>
        <strain evidence="3">TBRC 1276</strain>
    </source>
</reference>
<dbReference type="Gene3D" id="3.20.20.140">
    <property type="entry name" value="Metal-dependent hydrolases"/>
    <property type="match status" value="1"/>
</dbReference>
<sequence length="355" mass="38482">MTVDVHQHLWTGSFVDALRARTAPPRLDGWTLILDGEPPYEVNPKDHEHRDTSGLELALVSLSSPLGIEFLPPEECWPLLDAYHEGALALGEPFGAWAATCHSDPDPDRLAADLDRGWDGSAAKRGHPSQHAEQSSAKERAAQRGHAGKVAGLQIPATAVPDDRLLEVLTDRDLPLFVHPGPAAATPGTPPWWPALVPYVQQMHAAWHYFHAVVRPRHPRLRVCFALLAGLAPLHSERLIARGGGGRGLVDQNFFVETSSYGPRAIDAIVRELGIDVVVNGSDAPYAKAPDPGLGAAASHAIRVTNPRRLLARECRRLGGAEGAQRPERGEDGGVRRPSPPSRSGGHEQRRETRK</sequence>
<organism evidence="2 3">
    <name type="scientific">Nonomuraea purpurea</name>
    <dbReference type="NCBI Taxonomy" id="1849276"/>
    <lineage>
        <taxon>Bacteria</taxon>
        <taxon>Bacillati</taxon>
        <taxon>Actinomycetota</taxon>
        <taxon>Actinomycetes</taxon>
        <taxon>Streptosporangiales</taxon>
        <taxon>Streptosporangiaceae</taxon>
        <taxon>Nonomuraea</taxon>
    </lineage>
</organism>
<dbReference type="InterPro" id="IPR032466">
    <property type="entry name" value="Metal_Hydrolase"/>
</dbReference>
<comment type="caution">
    <text evidence="2">The sequence shown here is derived from an EMBL/GenBank/DDBJ whole genome shotgun (WGS) entry which is preliminary data.</text>
</comment>
<protein>
    <submittedName>
        <fullName evidence="2">Amidohydrolase family protein</fullName>
    </submittedName>
</protein>
<name>A0ABV8G573_9ACTN</name>
<dbReference type="SUPFAM" id="SSF51556">
    <property type="entry name" value="Metallo-dependent hydrolases"/>
    <property type="match status" value="1"/>
</dbReference>
<keyword evidence="3" id="KW-1185">Reference proteome</keyword>
<dbReference type="RefSeq" id="WP_379528080.1">
    <property type="nucleotide sequence ID" value="NZ_JBHSBI010000005.1"/>
</dbReference>
<evidence type="ECO:0000313" key="2">
    <source>
        <dbReference type="EMBL" id="MFC4007989.1"/>
    </source>
</evidence>
<feature type="compositionally biased region" description="Basic and acidic residues" evidence="1">
    <location>
        <begin position="108"/>
        <end position="118"/>
    </location>
</feature>
<feature type="region of interest" description="Disordered" evidence="1">
    <location>
        <begin position="315"/>
        <end position="355"/>
    </location>
</feature>
<dbReference type="Proteomes" id="UP001595851">
    <property type="component" value="Unassembled WGS sequence"/>
</dbReference>
<feature type="region of interest" description="Disordered" evidence="1">
    <location>
        <begin position="108"/>
        <end position="153"/>
    </location>
</feature>
<gene>
    <name evidence="2" type="ORF">ACFOY2_12200</name>
</gene>
<feature type="compositionally biased region" description="Basic and acidic residues" evidence="1">
    <location>
        <begin position="345"/>
        <end position="355"/>
    </location>
</feature>
<proteinExistence type="predicted"/>
<feature type="compositionally biased region" description="Basic and acidic residues" evidence="1">
    <location>
        <begin position="315"/>
        <end position="335"/>
    </location>
</feature>
<dbReference type="EMBL" id="JBHSBI010000005">
    <property type="protein sequence ID" value="MFC4007989.1"/>
    <property type="molecule type" value="Genomic_DNA"/>
</dbReference>